<evidence type="ECO:0000313" key="4">
    <source>
        <dbReference type="Proteomes" id="UP000010471"/>
    </source>
</evidence>
<dbReference type="RefSeq" id="WP_015182929.1">
    <property type="nucleotide sequence ID" value="NC_019738.1"/>
</dbReference>
<accession>K9WEE4</accession>
<dbReference type="NCBIfam" id="TIGR03897">
    <property type="entry name" value="lanti_2_LanM"/>
    <property type="match status" value="1"/>
</dbReference>
<dbReference type="HOGENOM" id="CLU_009398_1_1_3"/>
<dbReference type="Pfam" id="PF13575">
    <property type="entry name" value="DUF4135"/>
    <property type="match status" value="1"/>
</dbReference>
<dbReference type="GO" id="GO:0046872">
    <property type="term" value="F:metal ion binding"/>
    <property type="evidence" value="ECO:0007669"/>
    <property type="project" value="UniProtKB-KW"/>
</dbReference>
<dbReference type="PRINTS" id="PR01955">
    <property type="entry name" value="LANCFRANKIA"/>
</dbReference>
<dbReference type="InterPro" id="IPR007822">
    <property type="entry name" value="LANC-like"/>
</dbReference>
<dbReference type="PIRSF" id="PIRSF037228">
    <property type="entry name" value="Lant_mod_RumM"/>
    <property type="match status" value="1"/>
</dbReference>
<evidence type="ECO:0000313" key="3">
    <source>
        <dbReference type="EMBL" id="AFZ18780.1"/>
    </source>
</evidence>
<feature type="domain" description="Lantibiotic biosynthesis protein dehydration" evidence="2">
    <location>
        <begin position="248"/>
        <end position="624"/>
    </location>
</feature>
<dbReference type="PANTHER" id="PTHR12736:SF7">
    <property type="entry name" value="LANC-LIKE PROTEIN 3"/>
    <property type="match status" value="1"/>
</dbReference>
<dbReference type="InterPro" id="IPR012341">
    <property type="entry name" value="6hp_glycosidase-like_sf"/>
</dbReference>
<dbReference type="GO" id="GO:0031179">
    <property type="term" value="P:peptide modification"/>
    <property type="evidence" value="ECO:0007669"/>
    <property type="project" value="InterPro"/>
</dbReference>
<dbReference type="GO" id="GO:0005975">
    <property type="term" value="P:carbohydrate metabolic process"/>
    <property type="evidence" value="ECO:0007669"/>
    <property type="project" value="InterPro"/>
</dbReference>
<dbReference type="PATRIC" id="fig|1173027.3.peg.3313"/>
<evidence type="ECO:0000259" key="2">
    <source>
        <dbReference type="Pfam" id="PF13575"/>
    </source>
</evidence>
<evidence type="ECO:0000256" key="1">
    <source>
        <dbReference type="PIRSR" id="PIRSR607822-1"/>
    </source>
</evidence>
<dbReference type="PANTHER" id="PTHR12736">
    <property type="entry name" value="LANC-LIKE PROTEIN"/>
    <property type="match status" value="1"/>
</dbReference>
<dbReference type="EMBL" id="CP003630">
    <property type="protein sequence ID" value="AFZ18780.1"/>
    <property type="molecule type" value="Genomic_DNA"/>
</dbReference>
<gene>
    <name evidence="3" type="ORF">Mic7113_3009</name>
</gene>
<dbReference type="AlphaFoldDB" id="K9WEE4"/>
<dbReference type="eggNOG" id="COG4403">
    <property type="taxonomic scope" value="Bacteria"/>
</dbReference>
<keyword evidence="4" id="KW-1185">Reference proteome</keyword>
<dbReference type="PRINTS" id="PR01950">
    <property type="entry name" value="LANCSUPER"/>
</dbReference>
<organism evidence="3 4">
    <name type="scientific">Allocoleopsis franciscana PCC 7113</name>
    <dbReference type="NCBI Taxonomy" id="1173027"/>
    <lineage>
        <taxon>Bacteria</taxon>
        <taxon>Bacillati</taxon>
        <taxon>Cyanobacteriota</taxon>
        <taxon>Cyanophyceae</taxon>
        <taxon>Coleofasciculales</taxon>
        <taxon>Coleofasciculaceae</taxon>
        <taxon>Allocoleopsis</taxon>
        <taxon>Allocoleopsis franciscana</taxon>
    </lineage>
</organism>
<sequence>MMSQDCFQAGNWYQALKLTERVASLGVRGRQIAENGYNAELAERRIQRWRSQKPLTKPVFFDAKLTQEGITEQEFRFLLGESMRSLAERFPTIPEWLREIEQAFSTADCSNLKSVITSDNFLCAIAPLIHQGINRLQAGLQAIEVNQKSRNNVGNGEWGMGSGERNALFPTPLLLSSKLPFDSNSILSILLADLPQHLLWMLTPTMVLELNVARLQGLLSGETAQERYLSFLQRLQEQDVAIQLLQDYPVLARQLALCIQQHIEVKLEFIQRLCTDWAAICTAFSPDKEPGVLEQINCSISDNHNGGRSVVIAKFQSGFKVVYKPKPLAVDVHFQDLLYWINQKADFLPLKPLKIINCGTYGWVEFIESSSCSHQSQIERFYQRMGGYLALLYALDATDFHLENLIASGEHPMPIDLETLFQPRKVEPNSPEAIFIANQRMAQSVFRVGLLPQRLWRQGESAGIEVSGIGATDGQIMPERILTLAGKGTDEMRMIRQQIPLPESQNRPRLHEAQVNVLDYKEAIITGFTTIYQFLMKHRDELLAQDGLLTRFASDEVRVVLRESRTYALLLRESFHPDVLRDALNRDRLFDRLWVDVENRSYLTQLIKAEQESLWQGDIPKFTTYPNSRELRLNEQEQIPDFFETSGMEQVRHRIQQLNPEDLAWQVRLIESSLYTLGMDAEAVEWVSVSLPEIPTIPEQETLTSELLQTACTIAECLESLALRDGEMASWIGIRLMGKHHWAVAPLGWSLFDGIPGIALFFAYLGEITQESRYTKLAQQALFTLQRQVEYDRSIITSIGAFDGWGGLIYTLTHLGSLWRQPQLLNQALEWVDILPGLIENDNQLDIIGGAAGCIGALVALYQSIPDERIKAVAIQCGDHLLGGAKGNRIISQNQAMEQGRAWMPGDGTNPLTGFSHGAAGMAWALLELATLTGEERFRSSAVGAITDERSLFSPDTKNWLNQPGERDTFSVAWSYGAPGIGLARLHSLKHLEDAQIPLEINTALETTLAHGFCGNHSLCNGMLGNLEFLLQVSQTPNYSTWHSPVTRLAASILESLRQQGWCCGVPLGVETLGLMTGLAGIGYGLLRLAAPDKIPSILVLSPPNTILD</sequence>
<dbReference type="STRING" id="1173027.Mic7113_3009"/>
<dbReference type="KEGG" id="mic:Mic7113_3009"/>
<keyword evidence="1" id="KW-0479">Metal-binding</keyword>
<dbReference type="SMART" id="SM01260">
    <property type="entry name" value="LANC_like"/>
    <property type="match status" value="1"/>
</dbReference>
<keyword evidence="1" id="KW-0862">Zinc</keyword>
<dbReference type="Proteomes" id="UP000010471">
    <property type="component" value="Chromosome"/>
</dbReference>
<feature type="binding site" evidence="1">
    <location>
        <position position="1020"/>
    </location>
    <ligand>
        <name>Zn(2+)</name>
        <dbReference type="ChEBI" id="CHEBI:29105"/>
    </ligand>
</feature>
<dbReference type="CDD" id="cd04792">
    <property type="entry name" value="LanM-like"/>
    <property type="match status" value="1"/>
</dbReference>
<dbReference type="Pfam" id="PF05147">
    <property type="entry name" value="LANC_like"/>
    <property type="match status" value="1"/>
</dbReference>
<protein>
    <submittedName>
        <fullName evidence="3">Type 2 lantibiotic biosynthesis protein LanM</fullName>
    </submittedName>
</protein>
<dbReference type="InterPro" id="IPR025410">
    <property type="entry name" value="Lant_dehyd"/>
</dbReference>
<dbReference type="InterPro" id="IPR017146">
    <property type="entry name" value="Lanti_2_LanM"/>
</dbReference>
<reference evidence="3 4" key="1">
    <citation type="submission" date="2012-06" db="EMBL/GenBank/DDBJ databases">
        <title>Finished chromosome of genome of Microcoleus sp. PCC 7113.</title>
        <authorList>
            <consortium name="US DOE Joint Genome Institute"/>
            <person name="Gugger M."/>
            <person name="Coursin T."/>
            <person name="Rippka R."/>
            <person name="Tandeau De Marsac N."/>
            <person name="Huntemann M."/>
            <person name="Wei C.-L."/>
            <person name="Han J."/>
            <person name="Detter J.C."/>
            <person name="Han C."/>
            <person name="Tapia R."/>
            <person name="Chen A."/>
            <person name="Kyrpides N."/>
            <person name="Mavromatis K."/>
            <person name="Markowitz V."/>
            <person name="Szeto E."/>
            <person name="Ivanova N."/>
            <person name="Pagani I."/>
            <person name="Pati A."/>
            <person name="Goodwin L."/>
            <person name="Nordberg H.P."/>
            <person name="Cantor M.N."/>
            <person name="Hua S.X."/>
            <person name="Woyke T."/>
            <person name="Kerfeld C.A."/>
        </authorList>
    </citation>
    <scope>NUCLEOTIDE SEQUENCE [LARGE SCALE GENOMIC DNA]</scope>
    <source>
        <strain evidence="3 4">PCC 7113</strain>
    </source>
</reference>
<proteinExistence type="predicted"/>
<name>K9WEE4_9CYAN</name>
<dbReference type="GO" id="GO:0005886">
    <property type="term" value="C:plasma membrane"/>
    <property type="evidence" value="ECO:0007669"/>
    <property type="project" value="TreeGrafter"/>
</dbReference>
<dbReference type="SUPFAM" id="SSF158745">
    <property type="entry name" value="LanC-like"/>
    <property type="match status" value="1"/>
</dbReference>
<dbReference type="Gene3D" id="1.50.10.10">
    <property type="match status" value="1"/>
</dbReference>